<gene>
    <name evidence="1" type="ORF">J2T07_000480</name>
</gene>
<name>A0ABT9STL8_9GAMM</name>
<dbReference type="SMART" id="SM01236">
    <property type="entry name" value="Haem_oxygenase_2"/>
    <property type="match status" value="1"/>
</dbReference>
<dbReference type="SUPFAM" id="SSF48613">
    <property type="entry name" value="Heme oxygenase-like"/>
    <property type="match status" value="1"/>
</dbReference>
<organism evidence="1 2">
    <name type="scientific">Luteibacter jiangsuensis</name>
    <dbReference type="NCBI Taxonomy" id="637577"/>
    <lineage>
        <taxon>Bacteria</taxon>
        <taxon>Pseudomonadati</taxon>
        <taxon>Pseudomonadota</taxon>
        <taxon>Gammaproteobacteria</taxon>
        <taxon>Lysobacterales</taxon>
        <taxon>Rhodanobacteraceae</taxon>
        <taxon>Luteibacter</taxon>
    </lineage>
</organism>
<dbReference type="RefSeq" id="WP_306846973.1">
    <property type="nucleotide sequence ID" value="NZ_JAUSSK010000001.1"/>
</dbReference>
<comment type="caution">
    <text evidence="1">The sequence shown here is derived from an EMBL/GenBank/DDBJ whole genome shotgun (WGS) entry which is preliminary data.</text>
</comment>
<dbReference type="EMBL" id="JAUSSK010000001">
    <property type="protein sequence ID" value="MDQ0008321.1"/>
    <property type="molecule type" value="Genomic_DNA"/>
</dbReference>
<keyword evidence="2" id="KW-1185">Reference proteome</keyword>
<sequence length="223" mass="25073">MSTHDRLVRDTEVNRQAFLSIPIIQRALRGQVTPREYIAFLGQAYQHVRQTVPLMMGMGYHLPERLRWMLPAIAEYIEEEIGHDQWILDDLLACGADPEAFRHALPMRSTEMMIAYAHDGIARGNPVSFLGMVFVLEGISVALATRAAGALQTALGLPKSAFRYLASHGALDVDHVGFYERLVDRLDTESDREVLIHAANRFYVLYGDIFREIDATTSEGDTP</sequence>
<dbReference type="Gene3D" id="1.20.910.10">
    <property type="entry name" value="Heme oxygenase-like"/>
    <property type="match status" value="1"/>
</dbReference>
<dbReference type="Proteomes" id="UP001237737">
    <property type="component" value="Unassembled WGS sequence"/>
</dbReference>
<dbReference type="InterPro" id="IPR016084">
    <property type="entry name" value="Haem_Oase-like_multi-hlx"/>
</dbReference>
<proteinExistence type="predicted"/>
<accession>A0ABT9STL8</accession>
<reference evidence="1 2" key="1">
    <citation type="submission" date="2023-07" db="EMBL/GenBank/DDBJ databases">
        <title>Sorghum-associated microbial communities from plants grown in Nebraska, USA.</title>
        <authorList>
            <person name="Schachtman D."/>
        </authorList>
    </citation>
    <scope>NUCLEOTIDE SEQUENCE [LARGE SCALE GENOMIC DNA]</scope>
    <source>
        <strain evidence="1 2">CC60</strain>
    </source>
</reference>
<evidence type="ECO:0000313" key="2">
    <source>
        <dbReference type="Proteomes" id="UP001237737"/>
    </source>
</evidence>
<evidence type="ECO:0000313" key="1">
    <source>
        <dbReference type="EMBL" id="MDQ0008321.1"/>
    </source>
</evidence>
<protein>
    <submittedName>
        <fullName evidence="1">Pyrroloquinoline quinone (PQQ) biosynthesis protein C</fullName>
    </submittedName>
</protein>
<dbReference type="Pfam" id="PF14518">
    <property type="entry name" value="Haem_oxygenas_2"/>
    <property type="match status" value="1"/>
</dbReference>